<keyword evidence="1" id="KW-0808">Transferase</keyword>
<dbReference type="Gene3D" id="3.40.50.150">
    <property type="entry name" value="Vaccinia Virus protein VP39"/>
    <property type="match status" value="1"/>
</dbReference>
<proteinExistence type="predicted"/>
<dbReference type="Proteomes" id="UP001153555">
    <property type="component" value="Unassembled WGS sequence"/>
</dbReference>
<dbReference type="EMBL" id="CACSLK010024787">
    <property type="protein sequence ID" value="CAA0824821.1"/>
    <property type="molecule type" value="Genomic_DNA"/>
</dbReference>
<name>A0A9N7REW2_STRHE</name>
<gene>
    <name evidence="1" type="ORF">SHERM_21721</name>
</gene>
<evidence type="ECO:0000313" key="1">
    <source>
        <dbReference type="EMBL" id="CAA0824821.1"/>
    </source>
</evidence>
<keyword evidence="1" id="KW-0489">Methyltransferase</keyword>
<protein>
    <submittedName>
        <fullName evidence="1">2-phytyl-1-4-beta-naphthoquinone methyltransferase- chloroplastic</fullName>
    </submittedName>
</protein>
<reference evidence="1" key="1">
    <citation type="submission" date="2019-12" db="EMBL/GenBank/DDBJ databases">
        <authorList>
            <person name="Scholes J."/>
        </authorList>
    </citation>
    <scope>NUCLEOTIDE SEQUENCE</scope>
</reference>
<sequence>MDGSGHRWSLLGVQRTPAHQPVHEPQLAVDLLYPMVAILNLLGYNIQKLRSTRWMILARCSGSGMVSFGGVVRVAVLEVCCGCGDFSFLLSLEVGTNGKVTVVDFSKELLEVVAYRQRGWSLNCATKTLSGLVEMQLLYHSLTPINSIKEYLTGKELEKLALEADNPYQIHLPINKKGYDSIQISLVKNHALAWRTPPDFTSH</sequence>
<keyword evidence="2" id="KW-1185">Reference proteome</keyword>
<evidence type="ECO:0000313" key="2">
    <source>
        <dbReference type="Proteomes" id="UP001153555"/>
    </source>
</evidence>
<dbReference type="GO" id="GO:0008168">
    <property type="term" value="F:methyltransferase activity"/>
    <property type="evidence" value="ECO:0007669"/>
    <property type="project" value="UniProtKB-KW"/>
</dbReference>
<organism evidence="1 2">
    <name type="scientific">Striga hermonthica</name>
    <name type="common">Purple witchweed</name>
    <name type="synonym">Buchnera hermonthica</name>
    <dbReference type="NCBI Taxonomy" id="68872"/>
    <lineage>
        <taxon>Eukaryota</taxon>
        <taxon>Viridiplantae</taxon>
        <taxon>Streptophyta</taxon>
        <taxon>Embryophyta</taxon>
        <taxon>Tracheophyta</taxon>
        <taxon>Spermatophyta</taxon>
        <taxon>Magnoliopsida</taxon>
        <taxon>eudicotyledons</taxon>
        <taxon>Gunneridae</taxon>
        <taxon>Pentapetalae</taxon>
        <taxon>asterids</taxon>
        <taxon>lamiids</taxon>
        <taxon>Lamiales</taxon>
        <taxon>Orobanchaceae</taxon>
        <taxon>Buchnereae</taxon>
        <taxon>Striga</taxon>
    </lineage>
</organism>
<dbReference type="AlphaFoldDB" id="A0A9N7REW2"/>
<accession>A0A9N7REW2</accession>
<dbReference type="InterPro" id="IPR029063">
    <property type="entry name" value="SAM-dependent_MTases_sf"/>
</dbReference>
<dbReference type="GO" id="GO:0032259">
    <property type="term" value="P:methylation"/>
    <property type="evidence" value="ECO:0007669"/>
    <property type="project" value="UniProtKB-KW"/>
</dbReference>
<dbReference type="Pfam" id="PF01209">
    <property type="entry name" value="Ubie_methyltran"/>
    <property type="match status" value="1"/>
</dbReference>
<dbReference type="OrthoDB" id="6329284at2759"/>
<comment type="caution">
    <text evidence="1">The sequence shown here is derived from an EMBL/GenBank/DDBJ whole genome shotgun (WGS) entry which is preliminary data.</text>
</comment>
<dbReference type="SUPFAM" id="SSF53335">
    <property type="entry name" value="S-adenosyl-L-methionine-dependent methyltransferases"/>
    <property type="match status" value="1"/>
</dbReference>